<keyword evidence="3" id="KW-1185">Reference proteome</keyword>
<evidence type="ECO:0000256" key="1">
    <source>
        <dbReference type="SAM" id="MobiDB-lite"/>
    </source>
</evidence>
<proteinExistence type="predicted"/>
<dbReference type="RefSeq" id="WP_114396259.1">
    <property type="nucleotide sequence ID" value="NZ_QEIM01000006.1"/>
</dbReference>
<dbReference type="Proteomes" id="UP000253318">
    <property type="component" value="Unassembled WGS sequence"/>
</dbReference>
<feature type="region of interest" description="Disordered" evidence="1">
    <location>
        <begin position="1"/>
        <end position="47"/>
    </location>
</feature>
<protein>
    <submittedName>
        <fullName evidence="2">Uncharacterized protein</fullName>
    </submittedName>
</protein>
<dbReference type="OrthoDB" id="4546548at2"/>
<gene>
    <name evidence="2" type="ORF">DEF24_00220</name>
</gene>
<sequence length="64" mass="7070">MAGCARTDWRGGARVSGSADDGDRHARERGANRLERNREMAARSGKHAARFEATVWTAAIGEWR</sequence>
<name>A0A368TBV7_9ACTN</name>
<dbReference type="EMBL" id="QEIN01000001">
    <property type="protein sequence ID" value="RCV62644.1"/>
    <property type="molecule type" value="Genomic_DNA"/>
</dbReference>
<organism evidence="2 3">
    <name type="scientific">Marinitenerispora sediminis</name>
    <dbReference type="NCBI Taxonomy" id="1931232"/>
    <lineage>
        <taxon>Bacteria</taxon>
        <taxon>Bacillati</taxon>
        <taxon>Actinomycetota</taxon>
        <taxon>Actinomycetes</taxon>
        <taxon>Streptosporangiales</taxon>
        <taxon>Nocardiopsidaceae</taxon>
        <taxon>Marinitenerispora</taxon>
    </lineage>
</organism>
<accession>A0A368TBV7</accession>
<evidence type="ECO:0000313" key="2">
    <source>
        <dbReference type="EMBL" id="RCV62644.1"/>
    </source>
</evidence>
<feature type="compositionally biased region" description="Basic and acidic residues" evidence="1">
    <location>
        <begin position="21"/>
        <end position="41"/>
    </location>
</feature>
<dbReference type="AlphaFoldDB" id="A0A368TBV7"/>
<evidence type="ECO:0000313" key="3">
    <source>
        <dbReference type="Proteomes" id="UP000253318"/>
    </source>
</evidence>
<reference evidence="2 3" key="1">
    <citation type="submission" date="2018-04" db="EMBL/GenBank/DDBJ databases">
        <title>Novel actinobacteria from marine sediment.</title>
        <authorList>
            <person name="Ng Z.Y."/>
            <person name="Tan G.Y.A."/>
        </authorList>
    </citation>
    <scope>NUCLEOTIDE SEQUENCE [LARGE SCALE GENOMIC DNA]</scope>
    <source>
        <strain evidence="2 3">TPS81</strain>
    </source>
</reference>
<comment type="caution">
    <text evidence="2">The sequence shown here is derived from an EMBL/GenBank/DDBJ whole genome shotgun (WGS) entry which is preliminary data.</text>
</comment>